<dbReference type="SUPFAM" id="SSF52540">
    <property type="entry name" value="P-loop containing nucleoside triphosphate hydrolases"/>
    <property type="match status" value="1"/>
</dbReference>
<dbReference type="EMBL" id="JANEYF010003732">
    <property type="protein sequence ID" value="KAJ8934375.1"/>
    <property type="molecule type" value="Genomic_DNA"/>
</dbReference>
<dbReference type="InterPro" id="IPR027417">
    <property type="entry name" value="P-loop_NTPase"/>
</dbReference>
<dbReference type="Gene3D" id="3.40.50.300">
    <property type="entry name" value="P-loop containing nucleotide triphosphate hydrolases"/>
    <property type="match status" value="1"/>
</dbReference>
<dbReference type="Proteomes" id="UP001162156">
    <property type="component" value="Unassembled WGS sequence"/>
</dbReference>
<dbReference type="PANTHER" id="PTHR46644">
    <property type="entry name" value="DNA REPAIR PROTEIN XRCC2"/>
    <property type="match status" value="1"/>
</dbReference>
<dbReference type="GO" id="GO:0005657">
    <property type="term" value="C:replication fork"/>
    <property type="evidence" value="ECO:0007669"/>
    <property type="project" value="InterPro"/>
</dbReference>
<evidence type="ECO:0000313" key="1">
    <source>
        <dbReference type="EMBL" id="KAJ8934375.1"/>
    </source>
</evidence>
<dbReference type="GO" id="GO:0000400">
    <property type="term" value="F:four-way junction DNA binding"/>
    <property type="evidence" value="ECO:0007669"/>
    <property type="project" value="TreeGrafter"/>
</dbReference>
<reference evidence="1" key="1">
    <citation type="journal article" date="2023" name="Insect Mol. Biol.">
        <title>Genome sequencing provides insights into the evolution of gene families encoding plant cell wall-degrading enzymes in longhorned beetles.</title>
        <authorList>
            <person name="Shin N.R."/>
            <person name="Okamura Y."/>
            <person name="Kirsch R."/>
            <person name="Pauchet Y."/>
        </authorList>
    </citation>
    <scope>NUCLEOTIDE SEQUENCE</scope>
    <source>
        <strain evidence="1">RBIC_L_NR</strain>
    </source>
</reference>
<keyword evidence="2" id="KW-1185">Reference proteome</keyword>
<organism evidence="1 2">
    <name type="scientific">Rhamnusium bicolor</name>
    <dbReference type="NCBI Taxonomy" id="1586634"/>
    <lineage>
        <taxon>Eukaryota</taxon>
        <taxon>Metazoa</taxon>
        <taxon>Ecdysozoa</taxon>
        <taxon>Arthropoda</taxon>
        <taxon>Hexapoda</taxon>
        <taxon>Insecta</taxon>
        <taxon>Pterygota</taxon>
        <taxon>Neoptera</taxon>
        <taxon>Endopterygota</taxon>
        <taxon>Coleoptera</taxon>
        <taxon>Polyphaga</taxon>
        <taxon>Cucujiformia</taxon>
        <taxon>Chrysomeloidea</taxon>
        <taxon>Cerambycidae</taxon>
        <taxon>Lepturinae</taxon>
        <taxon>Rhagiini</taxon>
        <taxon>Rhamnusium</taxon>
    </lineage>
</organism>
<gene>
    <name evidence="1" type="ORF">NQ314_013416</name>
</gene>
<dbReference type="PANTHER" id="PTHR46644:SF2">
    <property type="entry name" value="DNA REPAIR PROTEIN XRCC2"/>
    <property type="match status" value="1"/>
</dbReference>
<dbReference type="InterPro" id="IPR030547">
    <property type="entry name" value="XRCC2"/>
</dbReference>
<evidence type="ECO:0000313" key="2">
    <source>
        <dbReference type="Proteomes" id="UP001162156"/>
    </source>
</evidence>
<proteinExistence type="predicted"/>
<dbReference type="GO" id="GO:0005813">
    <property type="term" value="C:centrosome"/>
    <property type="evidence" value="ECO:0007669"/>
    <property type="project" value="TreeGrafter"/>
</dbReference>
<comment type="caution">
    <text evidence="1">The sequence shown here is derived from an EMBL/GenBank/DDBJ whole genome shotgun (WGS) entry which is preliminary data.</text>
</comment>
<protein>
    <recommendedName>
        <fullName evidence="3">DNA recombination and repair protein Rad51-like C-terminal domain-containing protein</fullName>
    </recommendedName>
</protein>
<dbReference type="AlphaFoldDB" id="A0AAV8X754"/>
<name>A0AAV8X754_9CUCU</name>
<accession>A0AAV8X754</accession>
<dbReference type="GO" id="GO:0033063">
    <property type="term" value="C:Rad51B-Rad51C-Rad51D-XRCC2 complex"/>
    <property type="evidence" value="ECO:0007669"/>
    <property type="project" value="InterPro"/>
</dbReference>
<dbReference type="GO" id="GO:0000724">
    <property type="term" value="P:double-strand break repair via homologous recombination"/>
    <property type="evidence" value="ECO:0007669"/>
    <property type="project" value="InterPro"/>
</dbReference>
<evidence type="ECO:0008006" key="3">
    <source>
        <dbReference type="Google" id="ProtNLM"/>
    </source>
</evidence>
<dbReference type="GO" id="GO:0042148">
    <property type="term" value="P:DNA strand invasion"/>
    <property type="evidence" value="ECO:0007669"/>
    <property type="project" value="TreeGrafter"/>
</dbReference>
<sequence length="250" mass="29023">MQSSKIESGVQLFSRVTHKTFLAGINPNFFPEGGPLPNQVVEITGNPQTDKNDLLIDFIVKCILPNKYNNEWKGSAAILINTEFQINLFKIIKVIETLIRNNGITDSRKDIIENSLKHLTIFNCYSSEELEMTFYNLDKLIHGNENINLVVLDNIAAQFWITKFDNNMLSYYHHSIKNFEILYNAIKNLQVLLIFVRHKKISDNKKFSQKIDFRIEIEKDDDFKAFVTNYENQATTCVSFKLNTVLEFEL</sequence>